<comment type="caution">
    <text evidence="2">The sequence shown here is derived from an EMBL/GenBank/DDBJ whole genome shotgun (WGS) entry which is preliminary data.</text>
</comment>
<dbReference type="OrthoDB" id="3792378at2759"/>
<evidence type="ECO:0000313" key="3">
    <source>
        <dbReference type="Proteomes" id="UP000824998"/>
    </source>
</evidence>
<reference evidence="2" key="1">
    <citation type="journal article" date="2021" name="IMA Fungus">
        <title>Genomic characterization of three marine fungi, including Emericellopsis atlantica sp. nov. with signatures of a generalist lifestyle and marine biomass degradation.</title>
        <authorList>
            <person name="Hagestad O.C."/>
            <person name="Hou L."/>
            <person name="Andersen J.H."/>
            <person name="Hansen E.H."/>
            <person name="Altermark B."/>
            <person name="Li C."/>
            <person name="Kuhnert E."/>
            <person name="Cox R.J."/>
            <person name="Crous P.W."/>
            <person name="Spatafora J.W."/>
            <person name="Lail K."/>
            <person name="Amirebrahimi M."/>
            <person name="Lipzen A."/>
            <person name="Pangilinan J."/>
            <person name="Andreopoulos W."/>
            <person name="Hayes R.D."/>
            <person name="Ng V."/>
            <person name="Grigoriev I.V."/>
            <person name="Jackson S.A."/>
            <person name="Sutton T.D.S."/>
            <person name="Dobson A.D.W."/>
            <person name="Rama T."/>
        </authorList>
    </citation>
    <scope>NUCLEOTIDE SEQUENCE</scope>
    <source>
        <strain evidence="2">TRa018bII</strain>
    </source>
</reference>
<accession>A0A9P7YNH8</accession>
<feature type="transmembrane region" description="Helical" evidence="1">
    <location>
        <begin position="527"/>
        <end position="553"/>
    </location>
</feature>
<proteinExistence type="predicted"/>
<evidence type="ECO:0000313" key="2">
    <source>
        <dbReference type="EMBL" id="KAG9236253.1"/>
    </source>
</evidence>
<protein>
    <submittedName>
        <fullName evidence="2">Uncharacterized protein</fullName>
    </submittedName>
</protein>
<keyword evidence="1" id="KW-1133">Transmembrane helix</keyword>
<evidence type="ECO:0000256" key="1">
    <source>
        <dbReference type="SAM" id="Phobius"/>
    </source>
</evidence>
<keyword evidence="1" id="KW-0812">Transmembrane</keyword>
<name>A0A9P7YNH8_9HELO</name>
<dbReference type="Proteomes" id="UP000824998">
    <property type="component" value="Unassembled WGS sequence"/>
</dbReference>
<keyword evidence="1" id="KW-0472">Membrane</keyword>
<keyword evidence="3" id="KW-1185">Reference proteome</keyword>
<sequence>METPPSHHPRRSHQLWVASPVLLTAAVPLIALIVWLGYTRANPRLFDTFAGEKIGGRLSQAQAKAIDVATGAVLAPLFMASVNHVWFESARVSVVNERSGSGSGSGRAVPLRTLVAASSTSGGSYDLLTLRALLQGKTFRLFLFALLSLLSAVSRSALGNVIAYEAYSEQNASPSNTLRLQRDITIDASFAPSNAARRVTLDLYDFTPSQNAQVAKQMVALLTELRFENAAPRLTDRTYVGINATSQSLDALPLTVMALDDVPAYRLSVDCSPNLPTSIGVLQPLSRVDTQISLILNTTVTSNNTLFQANYPGVPEDIQTGDGDGYSYAAFSLGSLEAYLGHLNRFNLTNQTLPSIYGNVSYRAFNMSATPSSGKGFTGTQTIMSVSGIRCSLFREHGLLNYTRAAGTNDSTSSWTIASIHFPDNQEKVNIPSMLTQFQTSLNFHAPGAFIGGLGPALSNSVSGSQGATVATDSFTDFALNFLYASGEAQRILYEVAASNKSADHNPPGFFVDITGQMTREHYRITYVPSILLLGLLCLLGASMVTGSMAMYVRKTESARAHRQVDVVRLLVDSMAGLREDHKELTRLARGGNRELDAWADGYKVRYSEVSDDDGTVQIVLEKQ</sequence>
<dbReference type="AlphaFoldDB" id="A0A9P7YNH8"/>
<organism evidence="2 3">
    <name type="scientific">Amylocarpus encephaloides</name>
    <dbReference type="NCBI Taxonomy" id="45428"/>
    <lineage>
        <taxon>Eukaryota</taxon>
        <taxon>Fungi</taxon>
        <taxon>Dikarya</taxon>
        <taxon>Ascomycota</taxon>
        <taxon>Pezizomycotina</taxon>
        <taxon>Leotiomycetes</taxon>
        <taxon>Helotiales</taxon>
        <taxon>Helotiales incertae sedis</taxon>
        <taxon>Amylocarpus</taxon>
    </lineage>
</organism>
<dbReference type="EMBL" id="MU251411">
    <property type="protein sequence ID" value="KAG9236253.1"/>
    <property type="molecule type" value="Genomic_DNA"/>
</dbReference>
<feature type="transmembrane region" description="Helical" evidence="1">
    <location>
        <begin position="141"/>
        <end position="164"/>
    </location>
</feature>
<feature type="transmembrane region" description="Helical" evidence="1">
    <location>
        <begin position="15"/>
        <end position="38"/>
    </location>
</feature>
<gene>
    <name evidence="2" type="ORF">BJ875DRAFT_372457</name>
</gene>